<feature type="domain" description="PPM-type phosphatase" evidence="7">
    <location>
        <begin position="93"/>
        <end position="342"/>
    </location>
</feature>
<keyword evidence="9" id="KW-1185">Reference proteome</keyword>
<dbReference type="Pfam" id="PF00481">
    <property type="entry name" value="PP2C"/>
    <property type="match status" value="1"/>
</dbReference>
<dbReference type="SMR" id="A0A803LHD3"/>
<reference evidence="8" key="1">
    <citation type="journal article" date="2017" name="Nature">
        <title>The genome of Chenopodium quinoa.</title>
        <authorList>
            <person name="Jarvis D.E."/>
            <person name="Ho Y.S."/>
            <person name="Lightfoot D.J."/>
            <person name="Schmoeckel S.M."/>
            <person name="Li B."/>
            <person name="Borm T.J.A."/>
            <person name="Ohyanagi H."/>
            <person name="Mineta K."/>
            <person name="Michell C.T."/>
            <person name="Saber N."/>
            <person name="Kharbatia N.M."/>
            <person name="Rupper R.R."/>
            <person name="Sharp A.R."/>
            <person name="Dally N."/>
            <person name="Boughton B.A."/>
            <person name="Woo Y.H."/>
            <person name="Gao G."/>
            <person name="Schijlen E.G.W.M."/>
            <person name="Guo X."/>
            <person name="Momin A.A."/>
            <person name="Negrao S."/>
            <person name="Al-Babili S."/>
            <person name="Gehring C."/>
            <person name="Roessner U."/>
            <person name="Jung C."/>
            <person name="Murphy K."/>
            <person name="Arold S.T."/>
            <person name="Gojobori T."/>
            <person name="van der Linden C.G."/>
            <person name="van Loo E.N."/>
            <person name="Jellen E.N."/>
            <person name="Maughan P.J."/>
            <person name="Tester M."/>
        </authorList>
    </citation>
    <scope>NUCLEOTIDE SEQUENCE [LARGE SCALE GENOMIC DNA]</scope>
    <source>
        <strain evidence="8">cv. PI 614886</strain>
    </source>
</reference>
<dbReference type="InterPro" id="IPR036457">
    <property type="entry name" value="PPM-type-like_dom_sf"/>
</dbReference>
<organism evidence="8 9">
    <name type="scientific">Chenopodium quinoa</name>
    <name type="common">Quinoa</name>
    <dbReference type="NCBI Taxonomy" id="63459"/>
    <lineage>
        <taxon>Eukaryota</taxon>
        <taxon>Viridiplantae</taxon>
        <taxon>Streptophyta</taxon>
        <taxon>Embryophyta</taxon>
        <taxon>Tracheophyta</taxon>
        <taxon>Spermatophyta</taxon>
        <taxon>Magnoliopsida</taxon>
        <taxon>eudicotyledons</taxon>
        <taxon>Gunneridae</taxon>
        <taxon>Pentapetalae</taxon>
        <taxon>Caryophyllales</taxon>
        <taxon>Chenopodiaceae</taxon>
        <taxon>Chenopodioideae</taxon>
        <taxon>Atripliceae</taxon>
        <taxon>Chenopodium</taxon>
    </lineage>
</organism>
<dbReference type="GO" id="GO:0046872">
    <property type="term" value="F:metal ion binding"/>
    <property type="evidence" value="ECO:0007669"/>
    <property type="project" value="UniProtKB-KW"/>
</dbReference>
<keyword evidence="3" id="KW-0479">Metal-binding</keyword>
<evidence type="ECO:0000259" key="7">
    <source>
        <dbReference type="PROSITE" id="PS51746"/>
    </source>
</evidence>
<evidence type="ECO:0000256" key="4">
    <source>
        <dbReference type="ARBA" id="ARBA00022801"/>
    </source>
</evidence>
<evidence type="ECO:0000256" key="2">
    <source>
        <dbReference type="ARBA" id="ARBA00001946"/>
    </source>
</evidence>
<dbReference type="InterPro" id="IPR015655">
    <property type="entry name" value="PP2C"/>
</dbReference>
<evidence type="ECO:0000256" key="5">
    <source>
        <dbReference type="ARBA" id="ARBA00022842"/>
    </source>
</evidence>
<keyword evidence="6" id="KW-0464">Manganese</keyword>
<evidence type="ECO:0000256" key="1">
    <source>
        <dbReference type="ARBA" id="ARBA00001936"/>
    </source>
</evidence>
<evidence type="ECO:0000256" key="3">
    <source>
        <dbReference type="ARBA" id="ARBA00022723"/>
    </source>
</evidence>
<dbReference type="SUPFAM" id="SSF81606">
    <property type="entry name" value="PP2C-like"/>
    <property type="match status" value="1"/>
</dbReference>
<keyword evidence="5" id="KW-0460">Magnesium</keyword>
<dbReference type="Gene3D" id="3.60.40.10">
    <property type="entry name" value="PPM-type phosphatase domain"/>
    <property type="match status" value="1"/>
</dbReference>
<dbReference type="Gramene" id="AUR62013380-RA">
    <property type="protein sequence ID" value="AUR62013380-RA:cds"/>
    <property type="gene ID" value="AUR62013380"/>
</dbReference>
<keyword evidence="4" id="KW-0378">Hydrolase</keyword>
<reference evidence="8" key="2">
    <citation type="submission" date="2021-03" db="UniProtKB">
        <authorList>
            <consortium name="EnsemblPlants"/>
        </authorList>
    </citation>
    <scope>IDENTIFICATION</scope>
</reference>
<dbReference type="SMART" id="SM00331">
    <property type="entry name" value="PP2C_SIG"/>
    <property type="match status" value="1"/>
</dbReference>
<dbReference type="InterPro" id="IPR001932">
    <property type="entry name" value="PPM-type_phosphatase-like_dom"/>
</dbReference>
<dbReference type="PANTHER" id="PTHR47992">
    <property type="entry name" value="PROTEIN PHOSPHATASE"/>
    <property type="match status" value="1"/>
</dbReference>
<comment type="cofactor">
    <cofactor evidence="1">
        <name>Mn(2+)</name>
        <dbReference type="ChEBI" id="CHEBI:29035"/>
    </cofactor>
</comment>
<dbReference type="OMA" id="YGVITRH"/>
<dbReference type="CDD" id="cd00143">
    <property type="entry name" value="PP2Cc"/>
    <property type="match status" value="1"/>
</dbReference>
<dbReference type="SMART" id="SM00332">
    <property type="entry name" value="PP2Cc"/>
    <property type="match status" value="1"/>
</dbReference>
<dbReference type="Proteomes" id="UP000596660">
    <property type="component" value="Unplaced"/>
</dbReference>
<dbReference type="GO" id="GO:0004722">
    <property type="term" value="F:protein serine/threonine phosphatase activity"/>
    <property type="evidence" value="ECO:0007669"/>
    <property type="project" value="InterPro"/>
</dbReference>
<accession>A0A803LHD3</accession>
<dbReference type="AlphaFoldDB" id="A0A803LHD3"/>
<evidence type="ECO:0000313" key="9">
    <source>
        <dbReference type="Proteomes" id="UP000596660"/>
    </source>
</evidence>
<name>A0A803LHD3_CHEQI</name>
<proteinExistence type="predicted"/>
<dbReference type="EnsemblPlants" id="AUR62013380-RA">
    <property type="protein sequence ID" value="AUR62013380-RA:cds"/>
    <property type="gene ID" value="AUR62013380"/>
</dbReference>
<dbReference type="FunFam" id="3.60.40.10:FF:000079">
    <property type="entry name" value="Probable protein phosphatase 2C 74"/>
    <property type="match status" value="1"/>
</dbReference>
<comment type="cofactor">
    <cofactor evidence="2">
        <name>Mg(2+)</name>
        <dbReference type="ChEBI" id="CHEBI:18420"/>
    </cofactor>
</comment>
<dbReference type="PROSITE" id="PS51746">
    <property type="entry name" value="PPM_2"/>
    <property type="match status" value="1"/>
</dbReference>
<evidence type="ECO:0000256" key="6">
    <source>
        <dbReference type="ARBA" id="ARBA00023211"/>
    </source>
</evidence>
<sequence>MEAVPMPLHVPLSSPSSFPWVTDVMVHQLGGHLHSSLSQGNESFDVGNVNAVPLVKSRKRPAMLVLPEFSPENVFFSEKRKIENVEVAIQGREYCVFSKKGRREHMEDRYKVVTDISSDSNQAFFAVVDGHGGQAAADYVADNLGKNILNTLENLKEEDQQEVDQAIRNGYLETDRGFLSQGVSSGACAASVLIRNGELHAANVGDCGVVLSRRGLATKLTNDHHLSREDERFRIESTGGFVHSCNGVWRLQGTLAVSRAIGDLHLKEWIISEPEIQKVPLTSDCDFIIMASDGLWDKVSEQEAVDIVSREEANAMESCKKLVDVSFSRGNKDDITVIVINLQTYVAVTDSSSETFT</sequence>
<evidence type="ECO:0000313" key="8">
    <source>
        <dbReference type="EnsemblPlants" id="AUR62013380-RA:cds"/>
    </source>
</evidence>
<protein>
    <recommendedName>
        <fullName evidence="7">PPM-type phosphatase domain-containing protein</fullName>
    </recommendedName>
</protein>